<evidence type="ECO:0000313" key="2">
    <source>
        <dbReference type="Proteomes" id="UP000672032"/>
    </source>
</evidence>
<keyword evidence="2" id="KW-1185">Reference proteome</keyword>
<proteinExistence type="predicted"/>
<evidence type="ECO:0000313" key="1">
    <source>
        <dbReference type="EMBL" id="QSZ28686.1"/>
    </source>
</evidence>
<dbReference type="Proteomes" id="UP000672032">
    <property type="component" value="Chromosome 1"/>
</dbReference>
<organism evidence="1 2">
    <name type="scientific">Monilinia vaccinii-corymbosi</name>
    <dbReference type="NCBI Taxonomy" id="61207"/>
    <lineage>
        <taxon>Eukaryota</taxon>
        <taxon>Fungi</taxon>
        <taxon>Dikarya</taxon>
        <taxon>Ascomycota</taxon>
        <taxon>Pezizomycotina</taxon>
        <taxon>Leotiomycetes</taxon>
        <taxon>Helotiales</taxon>
        <taxon>Sclerotiniaceae</taxon>
        <taxon>Monilinia</taxon>
    </lineage>
</organism>
<name>A0A8A3P0I1_9HELO</name>
<gene>
    <name evidence="1" type="ORF">DSL72_003186</name>
</gene>
<dbReference type="EMBL" id="CP063405">
    <property type="protein sequence ID" value="QSZ28686.1"/>
    <property type="molecule type" value="Genomic_DNA"/>
</dbReference>
<dbReference type="AlphaFoldDB" id="A0A8A3P0I1"/>
<protein>
    <submittedName>
        <fullName evidence="1">Uncharacterized protein</fullName>
    </submittedName>
</protein>
<accession>A0A8A3P0I1</accession>
<reference evidence="1" key="1">
    <citation type="submission" date="2020-10" db="EMBL/GenBank/DDBJ databases">
        <title>Genome Sequence of Monilinia vaccinii-corymbosi Sheds Light on Mummy Berry Disease Infection of Blueberry and Mating Type.</title>
        <authorList>
            <person name="Yow A.G."/>
            <person name="Zhang Y."/>
            <person name="Bansal K."/>
            <person name="Eacker S.M."/>
            <person name="Sullivan S."/>
            <person name="Liachko I."/>
            <person name="Cubeta M.A."/>
            <person name="Rollins J.A."/>
            <person name="Ashrafi H."/>
        </authorList>
    </citation>
    <scope>NUCLEOTIDE SEQUENCE</scope>
    <source>
        <strain evidence="1">RL-1</strain>
    </source>
</reference>
<sequence>MGNKKTDELDRVGCASVCLQRDHSLIEAAQGKPISGVPQMETWLLDNRASRTSIAKSHTA</sequence>